<feature type="region of interest" description="Disordered" evidence="4">
    <location>
        <begin position="720"/>
        <end position="856"/>
    </location>
</feature>
<keyword evidence="2" id="KW-0597">Phosphoprotein</keyword>
<reference evidence="6" key="1">
    <citation type="submission" date="2016-11" db="UniProtKB">
        <authorList>
            <consortium name="WormBaseParasite"/>
        </authorList>
    </citation>
    <scope>IDENTIFICATION</scope>
</reference>
<feature type="region of interest" description="Disordered" evidence="4">
    <location>
        <begin position="165"/>
        <end position="251"/>
    </location>
</feature>
<dbReference type="GO" id="GO:0007095">
    <property type="term" value="P:mitotic G2 DNA damage checkpoint signaling"/>
    <property type="evidence" value="ECO:0007669"/>
    <property type="project" value="TreeGrafter"/>
</dbReference>
<feature type="compositionally biased region" description="Acidic residues" evidence="4">
    <location>
        <begin position="231"/>
        <end position="242"/>
    </location>
</feature>
<feature type="compositionally biased region" description="Polar residues" evidence="4">
    <location>
        <begin position="18"/>
        <end position="28"/>
    </location>
</feature>
<name>A0A1I8HAK8_9PLAT</name>
<feature type="region of interest" description="Disordered" evidence="4">
    <location>
        <begin position="294"/>
        <end position="321"/>
    </location>
</feature>
<dbReference type="GO" id="GO:0033314">
    <property type="term" value="P:mitotic DNA replication checkpoint signaling"/>
    <property type="evidence" value="ECO:0007669"/>
    <property type="project" value="TreeGrafter"/>
</dbReference>
<feature type="compositionally biased region" description="Basic and acidic residues" evidence="4">
    <location>
        <begin position="165"/>
        <end position="183"/>
    </location>
</feature>
<feature type="compositionally biased region" description="Acidic residues" evidence="4">
    <location>
        <begin position="476"/>
        <end position="498"/>
    </location>
</feature>
<evidence type="ECO:0000256" key="3">
    <source>
        <dbReference type="ARBA" id="ARBA00023242"/>
    </source>
</evidence>
<dbReference type="WBParaSite" id="maker-uti_cns_0005035-snap-gene-0.2-mRNA-1">
    <property type="protein sequence ID" value="maker-uti_cns_0005035-snap-gene-0.2-mRNA-1"/>
    <property type="gene ID" value="maker-uti_cns_0005035-snap-gene-0.2"/>
</dbReference>
<feature type="region of interest" description="Disordered" evidence="4">
    <location>
        <begin position="1"/>
        <end position="36"/>
    </location>
</feature>
<feature type="compositionally biased region" description="Acidic residues" evidence="4">
    <location>
        <begin position="505"/>
        <end position="522"/>
    </location>
</feature>
<feature type="compositionally biased region" description="Polar residues" evidence="4">
    <location>
        <begin position="336"/>
        <end position="355"/>
    </location>
</feature>
<keyword evidence="5" id="KW-1185">Reference proteome</keyword>
<feature type="region of interest" description="Disordered" evidence="4">
    <location>
        <begin position="455"/>
        <end position="587"/>
    </location>
</feature>
<feature type="compositionally biased region" description="Acidic residues" evidence="4">
    <location>
        <begin position="551"/>
        <end position="564"/>
    </location>
</feature>
<feature type="region of interest" description="Disordered" evidence="4">
    <location>
        <begin position="649"/>
        <end position="687"/>
    </location>
</feature>
<keyword evidence="3" id="KW-0539">Nucleus</keyword>
<feature type="compositionally biased region" description="Polar residues" evidence="4">
    <location>
        <begin position="720"/>
        <end position="732"/>
    </location>
</feature>
<evidence type="ECO:0000256" key="2">
    <source>
        <dbReference type="ARBA" id="ARBA00022553"/>
    </source>
</evidence>
<evidence type="ECO:0000256" key="4">
    <source>
        <dbReference type="SAM" id="MobiDB-lite"/>
    </source>
</evidence>
<feature type="compositionally biased region" description="Polar residues" evidence="4">
    <location>
        <begin position="817"/>
        <end position="829"/>
    </location>
</feature>
<feature type="compositionally biased region" description="Acidic residues" evidence="4">
    <location>
        <begin position="192"/>
        <end position="202"/>
    </location>
</feature>
<dbReference type="GO" id="GO:0010997">
    <property type="term" value="F:anaphase-promoting complex binding"/>
    <property type="evidence" value="ECO:0007669"/>
    <property type="project" value="TreeGrafter"/>
</dbReference>
<feature type="region of interest" description="Disordered" evidence="4">
    <location>
        <begin position="79"/>
        <end position="111"/>
    </location>
</feature>
<feature type="compositionally biased region" description="Low complexity" evidence="4">
    <location>
        <begin position="784"/>
        <end position="796"/>
    </location>
</feature>
<feature type="compositionally biased region" description="Low complexity" evidence="4">
    <location>
        <begin position="652"/>
        <end position="662"/>
    </location>
</feature>
<dbReference type="PANTHER" id="PTHR14396:SF10">
    <property type="entry name" value="CLASPIN"/>
    <property type="match status" value="1"/>
</dbReference>
<sequence length="856" mass="93797">MPPPKLSAGDADGFIDLTSPSKESTKSSGVAPIADPEAMAKAEFKRRFERHAAVPNDPRKLMHSQSKDFELSIMRLVSQDDSEQQPDSQKAVGAATEASSTSSAVTKPAPLRVECQTVKYHQAADRDSLPSACSRQAFNEFRANLMKKAVRQGVQSLEERYRRYEEFKKENEQKNSEKDVDKSRHSKSGVVNDEDESDEEYEPSNSDSSSGSDSSDSEAEEAVDDNKTEEPDCLLEEAEETSNQDTNPAVVFSQDSQVDLFSNSNTAGSASIFGRSATSMTAASAAGAALLGGQRLPSQLPDTPQPTQYQRELSTSDDWFSTQELQQDALVQSQLHFDNSQSATGGASGLPSSSVGAFPSFTPLAAEGDKGGTGNNNNSSNAFPDFITQAPLVAAKAVKTPNEFPDCITQTEQARLTQNEDGIDVAAYGIVDESGDNSADDYLAKALMLSGVVNPDSQDDALQEMPAATRQFIVGSDEEDEDEDEGSDEADEESDDDGDAKSSDNEEEESEDNNEGDEDEERVAESYSRKRRLRQRDFLEEEAELSGSDDGGADDVDNPEDGDSLDQALAAELEGMIDDDEDALGGRSKVRRQVARIQHAMETDEDRRRLDQLKELLLPDGELADESDADGGVRKWRFNRWKELQERRDAAEAAARAGLEDACWGDGEDEEQRRREEEEQEAEARAEQALRIERHKREKFLEEQEQQQQHRLMLQLAAQESQSGLSITAQHPNQHHQHLLEDSSSQQSQFFRDMHARVLKETSNSASKSIAGQMLPPKTRPVVQQKQQQQKQQQQQPDCSASLNKRKNFAPIKRSGSFLTRSRDSSASLRQLVAKSAGSGGGDSGLKAAVAAAAES</sequence>
<proteinExistence type="predicted"/>
<feature type="region of interest" description="Disordered" evidence="4">
    <location>
        <begin position="336"/>
        <end position="383"/>
    </location>
</feature>
<feature type="compositionally biased region" description="Low complexity" evidence="4">
    <location>
        <begin position="85"/>
        <end position="104"/>
    </location>
</feature>
<organism evidence="5 6">
    <name type="scientific">Macrostomum lignano</name>
    <dbReference type="NCBI Taxonomy" id="282301"/>
    <lineage>
        <taxon>Eukaryota</taxon>
        <taxon>Metazoa</taxon>
        <taxon>Spiralia</taxon>
        <taxon>Lophotrochozoa</taxon>
        <taxon>Platyhelminthes</taxon>
        <taxon>Rhabditophora</taxon>
        <taxon>Macrostomorpha</taxon>
        <taxon>Macrostomida</taxon>
        <taxon>Macrostomidae</taxon>
        <taxon>Macrostomum</taxon>
    </lineage>
</organism>
<comment type="subcellular location">
    <subcellularLocation>
        <location evidence="1">Nucleus</location>
    </subcellularLocation>
</comment>
<feature type="compositionally biased region" description="Polar residues" evidence="4">
    <location>
        <begin position="761"/>
        <end position="770"/>
    </location>
</feature>
<evidence type="ECO:0000313" key="5">
    <source>
        <dbReference type="Proteomes" id="UP000095280"/>
    </source>
</evidence>
<feature type="compositionally biased region" description="Polar residues" evidence="4">
    <location>
        <begin position="296"/>
        <end position="321"/>
    </location>
</feature>
<dbReference type="Proteomes" id="UP000095280">
    <property type="component" value="Unplaced"/>
</dbReference>
<feature type="compositionally biased region" description="Basic and acidic residues" evidence="4">
    <location>
        <begin position="671"/>
        <end position="687"/>
    </location>
</feature>
<dbReference type="PANTHER" id="PTHR14396">
    <property type="entry name" value="CLASPIN"/>
    <property type="match status" value="1"/>
</dbReference>
<dbReference type="InterPro" id="IPR024146">
    <property type="entry name" value="Claspin"/>
</dbReference>
<feature type="compositionally biased region" description="Low complexity" evidence="4">
    <location>
        <begin position="203"/>
        <end position="214"/>
    </location>
</feature>
<protein>
    <submittedName>
        <fullName evidence="6">MRC1 domain-containing protein</fullName>
    </submittedName>
</protein>
<dbReference type="GO" id="GO:0005634">
    <property type="term" value="C:nucleus"/>
    <property type="evidence" value="ECO:0007669"/>
    <property type="project" value="UniProtKB-SubCell"/>
</dbReference>
<evidence type="ECO:0000256" key="1">
    <source>
        <dbReference type="ARBA" id="ARBA00004123"/>
    </source>
</evidence>
<evidence type="ECO:0000313" key="6">
    <source>
        <dbReference type="WBParaSite" id="maker-uti_cns_0005035-snap-gene-0.2-mRNA-1"/>
    </source>
</evidence>
<accession>A0A1I8HAK8</accession>
<dbReference type="AlphaFoldDB" id="A0A1I8HAK8"/>